<reference evidence="2" key="1">
    <citation type="journal article" date="2022" name="Syst. Appl. Microbiol.">
        <title>Natronocalculus amylovorans gen. nov., sp. nov., and Natranaeroarchaeum aerophilus sp. nov., dominant culturable amylolytic natronoarchaea from hypersaline soda lakes in southwestern Siberia.</title>
        <authorList>
            <person name="Sorokin D.Y."/>
            <person name="Elcheninov A.G."/>
            <person name="Khizhniak T.V."/>
            <person name="Koenen M."/>
            <person name="Bale N.J."/>
            <person name="Damste J.S.S."/>
            <person name="Kublanov I.V."/>
        </authorList>
    </citation>
    <scope>NUCLEOTIDE SEQUENCE</scope>
    <source>
        <strain evidence="2">AArc-St2</strain>
    </source>
</reference>
<reference evidence="2" key="2">
    <citation type="submission" date="2022-02" db="EMBL/GenBank/DDBJ databases">
        <authorList>
            <person name="Elcheninov A.G."/>
            <person name="Sorokin D.Y."/>
            <person name="Kublanov I.V."/>
        </authorList>
    </citation>
    <scope>NUCLEOTIDE SEQUENCE</scope>
    <source>
        <strain evidence="2">AArc-St2</strain>
    </source>
</reference>
<sequence length="202" mass="22456">MDWATLFAETKQTELSVPEISSQLEELRENRDRRSTATAVDEPGDPSPVRIVVDVDVLVADVFNASSPARTVMDKLWEHSWIKLVGSDQLLTETTSLLSTVSDESLATAWRSLIEEWRTPVTHPNQDHPALGSAYRGGAMHILSYDKTLTGPRTATALQGRFPVSIRTPDAFNAIFSPSSLYQEISDTKYDGPDRLPRKNQS</sequence>
<dbReference type="RefSeq" id="WP_250583688.1">
    <property type="nucleotide sequence ID" value="NZ_JAKRVX010000002.1"/>
</dbReference>
<comment type="caution">
    <text evidence="2">The sequence shown here is derived from an EMBL/GenBank/DDBJ whole genome shotgun (WGS) entry which is preliminary data.</text>
</comment>
<dbReference type="Proteomes" id="UP001203207">
    <property type="component" value="Unassembled WGS sequence"/>
</dbReference>
<protein>
    <submittedName>
        <fullName evidence="2">Uncharacterized protein</fullName>
    </submittedName>
</protein>
<accession>A0AAE3K896</accession>
<keyword evidence="3" id="KW-1185">Reference proteome</keyword>
<proteinExistence type="predicted"/>
<feature type="region of interest" description="Disordered" evidence="1">
    <location>
        <begin position="19"/>
        <end position="46"/>
    </location>
</feature>
<dbReference type="Pfam" id="PF24109">
    <property type="entry name" value="DUF7384"/>
    <property type="match status" value="1"/>
</dbReference>
<evidence type="ECO:0000313" key="3">
    <source>
        <dbReference type="Proteomes" id="UP001203207"/>
    </source>
</evidence>
<evidence type="ECO:0000256" key="1">
    <source>
        <dbReference type="SAM" id="MobiDB-lite"/>
    </source>
</evidence>
<evidence type="ECO:0000313" key="2">
    <source>
        <dbReference type="EMBL" id="MCL9816821.1"/>
    </source>
</evidence>
<dbReference type="InterPro" id="IPR055808">
    <property type="entry name" value="DUF7384"/>
</dbReference>
<dbReference type="AlphaFoldDB" id="A0AAE3K896"/>
<gene>
    <name evidence="2" type="ORF">AArcSt2_07685</name>
</gene>
<organism evidence="2 3">
    <name type="scientific">Natronocalculus amylovorans</name>
    <dbReference type="NCBI Taxonomy" id="2917812"/>
    <lineage>
        <taxon>Archaea</taxon>
        <taxon>Methanobacteriati</taxon>
        <taxon>Methanobacteriota</taxon>
        <taxon>Stenosarchaea group</taxon>
        <taxon>Halobacteria</taxon>
        <taxon>Halobacteriales</taxon>
        <taxon>Haloferacaceae</taxon>
        <taxon>Natronocalculus</taxon>
    </lineage>
</organism>
<dbReference type="EMBL" id="JAKRVX010000002">
    <property type="protein sequence ID" value="MCL9816821.1"/>
    <property type="molecule type" value="Genomic_DNA"/>
</dbReference>
<name>A0AAE3K896_9EURY</name>
<feature type="compositionally biased region" description="Basic and acidic residues" evidence="1">
    <location>
        <begin position="25"/>
        <end position="35"/>
    </location>
</feature>